<organism evidence="3">
    <name type="scientific">Cladocopium goreaui</name>
    <dbReference type="NCBI Taxonomy" id="2562237"/>
    <lineage>
        <taxon>Eukaryota</taxon>
        <taxon>Sar</taxon>
        <taxon>Alveolata</taxon>
        <taxon>Dinophyceae</taxon>
        <taxon>Suessiales</taxon>
        <taxon>Symbiodiniaceae</taxon>
        <taxon>Cladocopium</taxon>
    </lineage>
</organism>
<dbReference type="EMBL" id="CAMXCT030001112">
    <property type="protein sequence ID" value="CAL4774149.1"/>
    <property type="molecule type" value="Genomic_DNA"/>
</dbReference>
<reference evidence="3" key="1">
    <citation type="submission" date="2022-10" db="EMBL/GenBank/DDBJ databases">
        <authorList>
            <person name="Chen Y."/>
            <person name="Dougan E. K."/>
            <person name="Chan C."/>
            <person name="Rhodes N."/>
            <person name="Thang M."/>
        </authorList>
    </citation>
    <scope>NUCLEOTIDE SEQUENCE</scope>
</reference>
<keyword evidence="6" id="KW-1185">Reference proteome</keyword>
<sequence>MAKGMQLACCDANSKAATGDQAVQRDHCPRWQMAIHLLESCSSYRLQPDVISFNATMSSCEKAQQWQQALLVFETIFKDAKIQPNPVSFNTAISSLPGGWPRALLLIDQAQHQADVMSFNAAMSCCKKDAAWREAVGILDAMIFMTLSPNLVTYNTAISCCENDGEWQTALRLLEAIDESRMEADVISFSAAISSHAKMGRWEEAISLFDEMKRQKLQLDVICFGNAMTSCAKFRQWQAALALLETGAMRIFQAWLLGTIFS</sequence>
<dbReference type="InterPro" id="IPR002885">
    <property type="entry name" value="PPR_rpt"/>
</dbReference>
<reference evidence="4" key="2">
    <citation type="submission" date="2024-04" db="EMBL/GenBank/DDBJ databases">
        <authorList>
            <person name="Chen Y."/>
            <person name="Shah S."/>
            <person name="Dougan E. K."/>
            <person name="Thang M."/>
            <person name="Chan C."/>
        </authorList>
    </citation>
    <scope>NUCLEOTIDE SEQUENCE [LARGE SCALE GENOMIC DNA]</scope>
</reference>
<feature type="repeat" description="PPR" evidence="2">
    <location>
        <begin position="185"/>
        <end position="219"/>
    </location>
</feature>
<dbReference type="EMBL" id="CAMXCT010001112">
    <property type="protein sequence ID" value="CAI3986837.1"/>
    <property type="molecule type" value="Genomic_DNA"/>
</dbReference>
<name>A0A9P1C7A9_9DINO</name>
<evidence type="ECO:0000256" key="1">
    <source>
        <dbReference type="ARBA" id="ARBA00022737"/>
    </source>
</evidence>
<dbReference type="PANTHER" id="PTHR47447">
    <property type="entry name" value="OS03G0856100 PROTEIN"/>
    <property type="match status" value="1"/>
</dbReference>
<dbReference type="NCBIfam" id="TIGR00756">
    <property type="entry name" value="PPR"/>
    <property type="match status" value="2"/>
</dbReference>
<feature type="repeat" description="PPR" evidence="2">
    <location>
        <begin position="150"/>
        <end position="184"/>
    </location>
</feature>
<evidence type="ECO:0000313" key="6">
    <source>
        <dbReference type="Proteomes" id="UP001152797"/>
    </source>
</evidence>
<dbReference type="PANTHER" id="PTHR47447:SF17">
    <property type="entry name" value="OS12G0638900 PROTEIN"/>
    <property type="match status" value="1"/>
</dbReference>
<evidence type="ECO:0000313" key="4">
    <source>
        <dbReference type="EMBL" id="CAL1140212.1"/>
    </source>
</evidence>
<dbReference type="Proteomes" id="UP001152797">
    <property type="component" value="Unassembled WGS sequence"/>
</dbReference>
<dbReference type="AlphaFoldDB" id="A0A9P1C7A9"/>
<accession>A0A9P1C7A9</accession>
<evidence type="ECO:0000256" key="2">
    <source>
        <dbReference type="PROSITE-ProRule" id="PRU00708"/>
    </source>
</evidence>
<dbReference type="Gene3D" id="1.25.40.10">
    <property type="entry name" value="Tetratricopeptide repeat domain"/>
    <property type="match status" value="2"/>
</dbReference>
<dbReference type="PROSITE" id="PS51375">
    <property type="entry name" value="PPR"/>
    <property type="match status" value="2"/>
</dbReference>
<evidence type="ECO:0000313" key="3">
    <source>
        <dbReference type="EMBL" id="CAI3986837.1"/>
    </source>
</evidence>
<protein>
    <submittedName>
        <fullName evidence="5">Pentatricopeptide repeat-containing protein GUN1, chloroplastic (Pentatricopeptide repeat-containing protein At2g31400) (Protein GENOMES UNCOUPLED 1)</fullName>
    </submittedName>
</protein>
<proteinExistence type="predicted"/>
<gene>
    <name evidence="3" type="ORF">C1SCF055_LOCUS14156</name>
</gene>
<dbReference type="OrthoDB" id="185373at2759"/>
<comment type="caution">
    <text evidence="3">The sequence shown here is derived from an EMBL/GenBank/DDBJ whole genome shotgun (WGS) entry which is preliminary data.</text>
</comment>
<dbReference type="EMBL" id="CAMXCT020001112">
    <property type="protein sequence ID" value="CAL1140212.1"/>
    <property type="molecule type" value="Genomic_DNA"/>
</dbReference>
<dbReference type="InterPro" id="IPR011990">
    <property type="entry name" value="TPR-like_helical_dom_sf"/>
</dbReference>
<dbReference type="Pfam" id="PF13041">
    <property type="entry name" value="PPR_2"/>
    <property type="match status" value="1"/>
</dbReference>
<dbReference type="Pfam" id="PF13812">
    <property type="entry name" value="PPR_3"/>
    <property type="match status" value="2"/>
</dbReference>
<evidence type="ECO:0000313" key="5">
    <source>
        <dbReference type="EMBL" id="CAL4774149.1"/>
    </source>
</evidence>
<keyword evidence="1" id="KW-0677">Repeat</keyword>